<dbReference type="GeneID" id="3259142"/>
<evidence type="ECO:0000313" key="3">
    <source>
        <dbReference type="Proteomes" id="UP000002149"/>
    </source>
</evidence>
<dbReference type="VEuPathDB" id="FungiDB:CNH00160"/>
<organism evidence="2 3">
    <name type="scientific">Cryptococcus deneoformans (strain JEC21 / ATCC MYA-565)</name>
    <name type="common">Cryptococcus neoformans var. neoformans serotype D</name>
    <dbReference type="NCBI Taxonomy" id="214684"/>
    <lineage>
        <taxon>Eukaryota</taxon>
        <taxon>Fungi</taxon>
        <taxon>Dikarya</taxon>
        <taxon>Basidiomycota</taxon>
        <taxon>Agaricomycotina</taxon>
        <taxon>Tremellomycetes</taxon>
        <taxon>Tremellales</taxon>
        <taxon>Cryptococcaceae</taxon>
        <taxon>Cryptococcus</taxon>
        <taxon>Cryptococcus neoformans species complex</taxon>
    </lineage>
</organism>
<feature type="compositionally biased region" description="Basic and acidic residues" evidence="1">
    <location>
        <begin position="88"/>
        <end position="136"/>
    </location>
</feature>
<dbReference type="OMA" id="AGWIAHE"/>
<feature type="compositionally biased region" description="Basic and acidic residues" evidence="1">
    <location>
        <begin position="181"/>
        <end position="194"/>
    </location>
</feature>
<accession>Q5KC88</accession>
<dbReference type="STRING" id="214684.Q5KC88"/>
<dbReference type="PaxDb" id="214684-Q5KC88"/>
<keyword evidence="3" id="KW-1185">Reference proteome</keyword>
<feature type="compositionally biased region" description="Polar residues" evidence="1">
    <location>
        <begin position="142"/>
        <end position="155"/>
    </location>
</feature>
<feature type="region of interest" description="Disordered" evidence="1">
    <location>
        <begin position="1"/>
        <end position="38"/>
    </location>
</feature>
<proteinExistence type="predicted"/>
<dbReference type="EMBL" id="AE017348">
    <property type="protein sequence ID" value="AAW44904.1"/>
    <property type="molecule type" value="Genomic_DNA"/>
</dbReference>
<evidence type="ECO:0000256" key="1">
    <source>
        <dbReference type="SAM" id="MobiDB-lite"/>
    </source>
</evidence>
<dbReference type="Proteomes" id="UP000002149">
    <property type="component" value="Chromosome 8"/>
</dbReference>
<feature type="region of interest" description="Disordered" evidence="1">
    <location>
        <begin position="56"/>
        <end position="194"/>
    </location>
</feature>
<dbReference type="PANTHER" id="PTHR37948">
    <property type="entry name" value="ZGC:113208"/>
    <property type="match status" value="1"/>
</dbReference>
<sequence length="385" mass="43630">MHYTIAFSDNENNIDNDNDNDNGRTTPESELNELSDGEYERERLENIKHRDALLSSLGLDVPKKPHHLYPQQQQQQPQMEGSAGQLAEKTRMSREDAKKRKVAKEREKELRRVEPVRKSRRVAERAGKDKDGKGTGDDDDQNPLSSSRKPSNSINRYMDPLPKATRPTLPPGPEYSSGQIENEKQPRPLKGDGGRLVFEGRWRGVFTPNVTPEEMFGGGAFGGSFFRDTYSGLLRTPLSSDAALASLPFPPPFPGSDINTIAPNLLTSRIPKPSVNRFQVLAGQSLEEWEKAGWIWPGDPRGWAEWYVRFWDGRRCEDDERQVRRWLNVAGPTGRFKRALLKKIQKAGGQVAVGDEDVGRVLRQCLWQWGYELTEREYEEAMGGP</sequence>
<dbReference type="HOGENOM" id="CLU_760804_0_0_1"/>
<evidence type="ECO:0000313" key="2">
    <source>
        <dbReference type="EMBL" id="AAW44904.1"/>
    </source>
</evidence>
<dbReference type="PANTHER" id="PTHR37948:SF1">
    <property type="entry name" value="BLL5189 PROTEIN"/>
    <property type="match status" value="1"/>
</dbReference>
<dbReference type="eggNOG" id="ENOG502RZV2">
    <property type="taxonomic scope" value="Eukaryota"/>
</dbReference>
<dbReference type="KEGG" id="cne:CNH00160"/>
<dbReference type="OrthoDB" id="4850at2759"/>
<dbReference type="AlphaFoldDB" id="Q5KC88"/>
<protein>
    <submittedName>
        <fullName evidence="2">Uncharacterized protein</fullName>
    </submittedName>
</protein>
<dbReference type="RefSeq" id="XP_572211.1">
    <property type="nucleotide sequence ID" value="XM_572211.1"/>
</dbReference>
<dbReference type="InParanoid" id="Q5KC88"/>
<name>Q5KC88_CRYD1</name>
<gene>
    <name evidence="2" type="ordered locus">CNH00160</name>
</gene>
<reference evidence="2 3" key="1">
    <citation type="journal article" date="2005" name="Science">
        <title>The genome of the basidiomycetous yeast and human pathogen Cryptococcus neoformans.</title>
        <authorList>
            <person name="Loftus B.J."/>
            <person name="Fung E."/>
            <person name="Roncaglia P."/>
            <person name="Rowley D."/>
            <person name="Amedeo P."/>
            <person name="Bruno D."/>
            <person name="Vamathevan J."/>
            <person name="Miranda M."/>
            <person name="Anderson I.J."/>
            <person name="Fraser J.A."/>
            <person name="Allen J.E."/>
            <person name="Bosdet I.E."/>
            <person name="Brent M.R."/>
            <person name="Chiu R."/>
            <person name="Doering T.L."/>
            <person name="Donlin M.J."/>
            <person name="D'Souza C.A."/>
            <person name="Fox D.S."/>
            <person name="Grinberg V."/>
            <person name="Fu J."/>
            <person name="Fukushima M."/>
            <person name="Haas B.J."/>
            <person name="Huang J.C."/>
            <person name="Janbon G."/>
            <person name="Jones S.J."/>
            <person name="Koo H.L."/>
            <person name="Krzywinski M.I."/>
            <person name="Kwon-Chung J.K."/>
            <person name="Lengeler K.B."/>
            <person name="Maiti R."/>
            <person name="Marra M.A."/>
            <person name="Marra R.E."/>
            <person name="Mathewson C.A."/>
            <person name="Mitchell T.G."/>
            <person name="Pertea M."/>
            <person name="Riggs F.R."/>
            <person name="Salzberg S.L."/>
            <person name="Schein J.E."/>
            <person name="Shvartsbeyn A."/>
            <person name="Shin H."/>
            <person name="Shumway M."/>
            <person name="Specht C.A."/>
            <person name="Suh B.B."/>
            <person name="Tenney A."/>
            <person name="Utterback T.R."/>
            <person name="Wickes B.L."/>
            <person name="Wortman J.R."/>
            <person name="Wye N.H."/>
            <person name="Kronstad J.W."/>
            <person name="Lodge J.K."/>
            <person name="Heitman J."/>
            <person name="Davis R.W."/>
            <person name="Fraser C.M."/>
            <person name="Hyman R.W."/>
        </authorList>
    </citation>
    <scope>NUCLEOTIDE SEQUENCE [LARGE SCALE GENOMIC DNA]</scope>
    <source>
        <strain evidence="3">JEC21 / ATCC MYA-565</strain>
    </source>
</reference>